<evidence type="ECO:0000313" key="2">
    <source>
        <dbReference type="Proteomes" id="UP000053562"/>
    </source>
</evidence>
<proteinExistence type="predicted"/>
<dbReference type="AlphaFoldDB" id="A0A0J9S3S8"/>
<organism evidence="1 2">
    <name type="scientific">Plasmodium vivax India VII</name>
    <dbReference type="NCBI Taxonomy" id="1077284"/>
    <lineage>
        <taxon>Eukaryota</taxon>
        <taxon>Sar</taxon>
        <taxon>Alveolata</taxon>
        <taxon>Apicomplexa</taxon>
        <taxon>Aconoidasida</taxon>
        <taxon>Haemosporida</taxon>
        <taxon>Plasmodiidae</taxon>
        <taxon>Plasmodium</taxon>
        <taxon>Plasmodium (Plasmodium)</taxon>
    </lineage>
</organism>
<accession>A0A0J9S3S8</accession>
<gene>
    <name evidence="1" type="ORF">PVIIG_05761</name>
</gene>
<evidence type="ECO:0000313" key="1">
    <source>
        <dbReference type="EMBL" id="KMZ77366.1"/>
    </source>
</evidence>
<reference evidence="1 2" key="1">
    <citation type="submission" date="2011-08" db="EMBL/GenBank/DDBJ databases">
        <title>The Genome Sequence of Plasmodium vivax India VII.</title>
        <authorList>
            <consortium name="The Broad Institute Genome Sequencing Platform"/>
            <consortium name="The Broad Institute Genome Sequencing Center for Infectious Disease"/>
            <person name="Neafsey D."/>
            <person name="Carlton J."/>
            <person name="Barnwell J."/>
            <person name="Collins W."/>
            <person name="Escalante A."/>
            <person name="Mullikin J."/>
            <person name="Saul A."/>
            <person name="Guigo R."/>
            <person name="Camara F."/>
            <person name="Young S.K."/>
            <person name="Zeng Q."/>
            <person name="Gargeya S."/>
            <person name="Fitzgerald M."/>
            <person name="Haas B."/>
            <person name="Abouelleil A."/>
            <person name="Alvarado L."/>
            <person name="Arachchi H.M."/>
            <person name="Berlin A."/>
            <person name="Brown A."/>
            <person name="Chapman S.B."/>
            <person name="Chen Z."/>
            <person name="Dunbar C."/>
            <person name="Freedman E."/>
            <person name="Gearin G."/>
            <person name="Gellesch M."/>
            <person name="Goldberg J."/>
            <person name="Griggs A."/>
            <person name="Gujja S."/>
            <person name="Heiman D."/>
            <person name="Howarth C."/>
            <person name="Larson L."/>
            <person name="Lui A."/>
            <person name="MacDonald P.J.P."/>
            <person name="Montmayeur A."/>
            <person name="Murphy C."/>
            <person name="Neiman D."/>
            <person name="Pearson M."/>
            <person name="Priest M."/>
            <person name="Roberts A."/>
            <person name="Saif S."/>
            <person name="Shea T."/>
            <person name="Shenoy N."/>
            <person name="Sisk P."/>
            <person name="Stolte C."/>
            <person name="Sykes S."/>
            <person name="Wortman J."/>
            <person name="Nusbaum C."/>
            <person name="Birren B."/>
        </authorList>
    </citation>
    <scope>NUCLEOTIDE SEQUENCE [LARGE SCALE GENOMIC DNA]</scope>
    <source>
        <strain evidence="1 2">India VII</strain>
    </source>
</reference>
<protein>
    <recommendedName>
        <fullName evidence="3">PIR Superfamily Protein</fullName>
    </recommendedName>
</protein>
<dbReference type="Proteomes" id="UP000053562">
    <property type="component" value="Unassembled WGS sequence"/>
</dbReference>
<dbReference type="Pfam" id="PF05795">
    <property type="entry name" value="Plasmodium_Vir"/>
    <property type="match status" value="1"/>
</dbReference>
<dbReference type="EMBL" id="KQ234408">
    <property type="protein sequence ID" value="KMZ77366.1"/>
    <property type="molecule type" value="Genomic_DNA"/>
</dbReference>
<name>A0A0J9S3S8_PLAVI</name>
<sequence>MGNVFYDKLNKSDKDLDNYTDKCNKLCRKNNFFKSKRLCSIILRFLEGTNRTSDKKDSDYDDCILFNYWIYDGLSRKFNYNYNIKVYHEFAEIQRVWNELIQDASQITYFDKCKPDNSIVNQQDWKQRKELYDYCVNYELIQKQ</sequence>
<feature type="non-terminal residue" evidence="1">
    <location>
        <position position="144"/>
    </location>
</feature>
<dbReference type="InterPro" id="IPR008780">
    <property type="entry name" value="Plasmodium_Vir"/>
</dbReference>
<evidence type="ECO:0008006" key="3">
    <source>
        <dbReference type="Google" id="ProtNLM"/>
    </source>
</evidence>